<dbReference type="Pfam" id="PF13472">
    <property type="entry name" value="Lipase_GDSL_2"/>
    <property type="match status" value="1"/>
</dbReference>
<protein>
    <recommendedName>
        <fullName evidence="1">SGNH hydrolase-type esterase domain-containing protein</fullName>
    </recommendedName>
</protein>
<dbReference type="CDD" id="cd01834">
    <property type="entry name" value="SGNH_hydrolase_like_2"/>
    <property type="match status" value="1"/>
</dbReference>
<gene>
    <name evidence="2" type="ORF">RU97_GL000543</name>
</gene>
<reference evidence="2 3" key="1">
    <citation type="submission" date="2014-12" db="EMBL/GenBank/DDBJ databases">
        <title>Draft genome sequences of 29 type strains of Enterococci.</title>
        <authorList>
            <person name="Zhong Z."/>
            <person name="Sun Z."/>
            <person name="Liu W."/>
            <person name="Zhang W."/>
            <person name="Zhang H."/>
        </authorList>
    </citation>
    <scope>NUCLEOTIDE SEQUENCE [LARGE SCALE GENOMIC DNA]</scope>
    <source>
        <strain evidence="2 3">DSM 17029</strain>
    </source>
</reference>
<dbReference type="InterPro" id="IPR051532">
    <property type="entry name" value="Ester_Hydrolysis_Enzymes"/>
</dbReference>
<evidence type="ECO:0000313" key="2">
    <source>
        <dbReference type="EMBL" id="OJG20310.1"/>
    </source>
</evidence>
<dbReference type="InterPro" id="IPR036514">
    <property type="entry name" value="SGNH_hydro_sf"/>
</dbReference>
<sequence>MMTTNRDRILFVGDSITDANRNYEAKPGTWSSWGEGYVNLINSITTAFFPEKELMIINKGVSGDRVTDLFERWDTDVTALNPDIVTIMIGINDVWRHFDSVFSQESQISEEMFAETIAKIIRKVDRDKTKIIFLSAFMMEASLDDPMRKMLTKYNQITEKTASEYKCQFINVQDAIDRFLQVQSSYVLSMDRVHPSLAGHQLIAKSWLEGMGLAY</sequence>
<dbReference type="AlphaFoldDB" id="A0A1L8RKK3"/>
<feature type="domain" description="SGNH hydrolase-type esterase" evidence="1">
    <location>
        <begin position="11"/>
        <end position="202"/>
    </location>
</feature>
<dbReference type="PANTHER" id="PTHR30383:SF5">
    <property type="entry name" value="SGNH HYDROLASE-TYPE ESTERASE DOMAIN-CONTAINING PROTEIN"/>
    <property type="match status" value="1"/>
</dbReference>
<dbReference type="Gene3D" id="3.40.50.1110">
    <property type="entry name" value="SGNH hydrolase"/>
    <property type="match status" value="1"/>
</dbReference>
<evidence type="ECO:0000313" key="3">
    <source>
        <dbReference type="Proteomes" id="UP000181884"/>
    </source>
</evidence>
<comment type="caution">
    <text evidence="2">The sequence shown here is derived from an EMBL/GenBank/DDBJ whole genome shotgun (WGS) entry which is preliminary data.</text>
</comment>
<dbReference type="SUPFAM" id="SSF52266">
    <property type="entry name" value="SGNH hydrolase"/>
    <property type="match status" value="1"/>
</dbReference>
<dbReference type="EMBL" id="JXKH01000001">
    <property type="protein sequence ID" value="OJG20310.1"/>
    <property type="molecule type" value="Genomic_DNA"/>
</dbReference>
<dbReference type="Proteomes" id="UP000181884">
    <property type="component" value="Unassembled WGS sequence"/>
</dbReference>
<name>A0A1L8RKK3_9ENTE</name>
<dbReference type="RefSeq" id="WP_067392682.1">
    <property type="nucleotide sequence ID" value="NZ_JXKH01000001.1"/>
</dbReference>
<accession>A0A1L8RKK3</accession>
<dbReference type="InterPro" id="IPR013830">
    <property type="entry name" value="SGNH_hydro"/>
</dbReference>
<evidence type="ECO:0000259" key="1">
    <source>
        <dbReference type="Pfam" id="PF13472"/>
    </source>
</evidence>
<dbReference type="STRING" id="214095.RU97_GL000543"/>
<keyword evidence="3" id="KW-1185">Reference proteome</keyword>
<proteinExistence type="predicted"/>
<dbReference type="PANTHER" id="PTHR30383">
    <property type="entry name" value="THIOESTERASE 1/PROTEASE 1/LYSOPHOSPHOLIPASE L1"/>
    <property type="match status" value="1"/>
</dbReference>
<organism evidence="2 3">
    <name type="scientific">Enterococcus canis</name>
    <dbReference type="NCBI Taxonomy" id="214095"/>
    <lineage>
        <taxon>Bacteria</taxon>
        <taxon>Bacillati</taxon>
        <taxon>Bacillota</taxon>
        <taxon>Bacilli</taxon>
        <taxon>Lactobacillales</taxon>
        <taxon>Enterococcaceae</taxon>
        <taxon>Enterococcus</taxon>
    </lineage>
</organism>
<dbReference type="GO" id="GO:0004622">
    <property type="term" value="F:phosphatidylcholine lysophospholipase activity"/>
    <property type="evidence" value="ECO:0007669"/>
    <property type="project" value="TreeGrafter"/>
</dbReference>